<dbReference type="PANTHER" id="PTHR13900:SF0">
    <property type="entry name" value="TRANSCRIPTION INITIATION FACTOR TFIID SUBUNIT 1"/>
    <property type="match status" value="1"/>
</dbReference>
<dbReference type="EMBL" id="MRZV01002394">
    <property type="protein sequence ID" value="PIK33815.1"/>
    <property type="molecule type" value="Genomic_DNA"/>
</dbReference>
<dbReference type="PROSITE" id="PS50014">
    <property type="entry name" value="BROMODOMAIN_2"/>
    <property type="match status" value="1"/>
</dbReference>
<feature type="domain" description="Bromo" evidence="4">
    <location>
        <begin position="1"/>
        <end position="43"/>
    </location>
</feature>
<protein>
    <submittedName>
        <fullName evidence="5">Putative transcription initiation factor TFIID subunit 1</fullName>
    </submittedName>
</protein>
<keyword evidence="1 2" id="KW-0103">Bromodomain</keyword>
<reference evidence="5 6" key="1">
    <citation type="journal article" date="2017" name="PLoS Biol.">
        <title>The sea cucumber genome provides insights into morphological evolution and visceral regeneration.</title>
        <authorList>
            <person name="Zhang X."/>
            <person name="Sun L."/>
            <person name="Yuan J."/>
            <person name="Sun Y."/>
            <person name="Gao Y."/>
            <person name="Zhang L."/>
            <person name="Li S."/>
            <person name="Dai H."/>
            <person name="Hamel J.F."/>
            <person name="Liu C."/>
            <person name="Yu Y."/>
            <person name="Liu S."/>
            <person name="Lin W."/>
            <person name="Guo K."/>
            <person name="Jin S."/>
            <person name="Xu P."/>
            <person name="Storey K.B."/>
            <person name="Huan P."/>
            <person name="Zhang T."/>
            <person name="Zhou Y."/>
            <person name="Zhang J."/>
            <person name="Lin C."/>
            <person name="Li X."/>
            <person name="Xing L."/>
            <person name="Huo D."/>
            <person name="Sun M."/>
            <person name="Wang L."/>
            <person name="Mercier A."/>
            <person name="Li F."/>
            <person name="Yang H."/>
            <person name="Xiang J."/>
        </authorList>
    </citation>
    <scope>NUCLEOTIDE SEQUENCE [LARGE SCALE GENOMIC DNA]</scope>
    <source>
        <strain evidence="5">Shaxun</strain>
        <tissue evidence="5">Muscle</tissue>
    </source>
</reference>
<dbReference type="GO" id="GO:0003743">
    <property type="term" value="F:translation initiation factor activity"/>
    <property type="evidence" value="ECO:0007669"/>
    <property type="project" value="UniProtKB-KW"/>
</dbReference>
<evidence type="ECO:0000313" key="5">
    <source>
        <dbReference type="EMBL" id="PIK33815.1"/>
    </source>
</evidence>
<sequence length="173" mass="19408">MDLETMRKSCQQHGYHNTRDFQRHVELIVENCTQYNGKESPLTKIAHSILDACKKELQDNDAHLAQLEQDIARAREHMRENEQRAMGRPGSSKNAKNMDVDENAQSGFPEESQDYEEEEIDVDGDDVSKTGTLIENKVAWVLLVSHAMKHATTPVVAVADWLSVLSVTLGCSG</sequence>
<evidence type="ECO:0000313" key="6">
    <source>
        <dbReference type="Proteomes" id="UP000230750"/>
    </source>
</evidence>
<keyword evidence="6" id="KW-1185">Reference proteome</keyword>
<evidence type="ECO:0000259" key="4">
    <source>
        <dbReference type="PROSITE" id="PS50014"/>
    </source>
</evidence>
<comment type="caution">
    <text evidence="5">The sequence shown here is derived from an EMBL/GenBank/DDBJ whole genome shotgun (WGS) entry which is preliminary data.</text>
</comment>
<evidence type="ECO:0000256" key="3">
    <source>
        <dbReference type="SAM" id="MobiDB-lite"/>
    </source>
</evidence>
<gene>
    <name evidence="5" type="ORF">BSL78_29366</name>
</gene>
<dbReference type="Pfam" id="PF00439">
    <property type="entry name" value="Bromodomain"/>
    <property type="match status" value="1"/>
</dbReference>
<dbReference type="OrthoDB" id="1937912at2759"/>
<dbReference type="GO" id="GO:0005669">
    <property type="term" value="C:transcription factor TFIID complex"/>
    <property type="evidence" value="ECO:0007669"/>
    <property type="project" value="InterPro"/>
</dbReference>
<feature type="region of interest" description="Disordered" evidence="3">
    <location>
        <begin position="77"/>
        <end position="118"/>
    </location>
</feature>
<evidence type="ECO:0000256" key="2">
    <source>
        <dbReference type="PROSITE-ProRule" id="PRU00035"/>
    </source>
</evidence>
<dbReference type="InterPro" id="IPR036427">
    <property type="entry name" value="Bromodomain-like_sf"/>
</dbReference>
<evidence type="ECO:0000256" key="1">
    <source>
        <dbReference type="ARBA" id="ARBA00023117"/>
    </source>
</evidence>
<keyword evidence="5" id="KW-0648">Protein biosynthesis</keyword>
<dbReference type="GO" id="GO:0051123">
    <property type="term" value="P:RNA polymerase II preinitiation complex assembly"/>
    <property type="evidence" value="ECO:0007669"/>
    <property type="project" value="TreeGrafter"/>
</dbReference>
<accession>A0A2G8JDK8</accession>
<dbReference type="PANTHER" id="PTHR13900">
    <property type="entry name" value="TRANSCRIPTION INITIATION FACTOR TFIID"/>
    <property type="match status" value="1"/>
</dbReference>
<organism evidence="5 6">
    <name type="scientific">Stichopus japonicus</name>
    <name type="common">Sea cucumber</name>
    <dbReference type="NCBI Taxonomy" id="307972"/>
    <lineage>
        <taxon>Eukaryota</taxon>
        <taxon>Metazoa</taxon>
        <taxon>Echinodermata</taxon>
        <taxon>Eleutherozoa</taxon>
        <taxon>Echinozoa</taxon>
        <taxon>Holothuroidea</taxon>
        <taxon>Aspidochirotacea</taxon>
        <taxon>Aspidochirotida</taxon>
        <taxon>Stichopodidae</taxon>
        <taxon>Apostichopus</taxon>
    </lineage>
</organism>
<dbReference type="Proteomes" id="UP000230750">
    <property type="component" value="Unassembled WGS sequence"/>
</dbReference>
<dbReference type="Gene3D" id="1.20.920.10">
    <property type="entry name" value="Bromodomain-like"/>
    <property type="match status" value="1"/>
</dbReference>
<dbReference type="STRING" id="307972.A0A2G8JDK8"/>
<dbReference type="InterPro" id="IPR001487">
    <property type="entry name" value="Bromodomain"/>
</dbReference>
<proteinExistence type="predicted"/>
<dbReference type="GO" id="GO:0004402">
    <property type="term" value="F:histone acetyltransferase activity"/>
    <property type="evidence" value="ECO:0007669"/>
    <property type="project" value="InterPro"/>
</dbReference>
<dbReference type="AlphaFoldDB" id="A0A2G8JDK8"/>
<dbReference type="InterPro" id="IPR040240">
    <property type="entry name" value="TAF1"/>
</dbReference>
<name>A0A2G8JDK8_STIJA</name>
<keyword evidence="5" id="KW-0396">Initiation factor</keyword>
<dbReference type="SUPFAM" id="SSF47370">
    <property type="entry name" value="Bromodomain"/>
    <property type="match status" value="1"/>
</dbReference>
<dbReference type="GO" id="GO:0016251">
    <property type="term" value="F:RNA polymerase II general transcription initiation factor activity"/>
    <property type="evidence" value="ECO:0007669"/>
    <property type="project" value="InterPro"/>
</dbReference>
<dbReference type="GO" id="GO:0017025">
    <property type="term" value="F:TBP-class protein binding"/>
    <property type="evidence" value="ECO:0007669"/>
    <property type="project" value="InterPro"/>
</dbReference>